<evidence type="ECO:0000313" key="1">
    <source>
        <dbReference type="EMBL" id="CAI9113613.1"/>
    </source>
</evidence>
<dbReference type="Proteomes" id="UP001161247">
    <property type="component" value="Chromosome 7"/>
</dbReference>
<dbReference type="AlphaFoldDB" id="A0AAV1E3U4"/>
<keyword evidence="2" id="KW-1185">Reference proteome</keyword>
<sequence length="158" mass="17372">MNVHVLQEPNKDGRHLVYTALSEANVKSETNKEESRKQVGSDAVCGPAISNSVFIRFGSQLEVRCDQPITFPLIFHGQGKKDSKENDSDIVSSATMENPVLKRFGSQLQVPHNKMVTSVMSSQVQNVGKRKISSTSSSPISNGVLVDLYDYAWGFKAL</sequence>
<evidence type="ECO:0000313" key="2">
    <source>
        <dbReference type="Proteomes" id="UP001161247"/>
    </source>
</evidence>
<reference evidence="1" key="1">
    <citation type="submission" date="2023-03" db="EMBL/GenBank/DDBJ databases">
        <authorList>
            <person name="Julca I."/>
        </authorList>
    </citation>
    <scope>NUCLEOTIDE SEQUENCE</scope>
</reference>
<gene>
    <name evidence="1" type="ORF">OLC1_LOCUS20583</name>
</gene>
<organism evidence="1 2">
    <name type="scientific">Oldenlandia corymbosa var. corymbosa</name>
    <dbReference type="NCBI Taxonomy" id="529605"/>
    <lineage>
        <taxon>Eukaryota</taxon>
        <taxon>Viridiplantae</taxon>
        <taxon>Streptophyta</taxon>
        <taxon>Embryophyta</taxon>
        <taxon>Tracheophyta</taxon>
        <taxon>Spermatophyta</taxon>
        <taxon>Magnoliopsida</taxon>
        <taxon>eudicotyledons</taxon>
        <taxon>Gunneridae</taxon>
        <taxon>Pentapetalae</taxon>
        <taxon>asterids</taxon>
        <taxon>lamiids</taxon>
        <taxon>Gentianales</taxon>
        <taxon>Rubiaceae</taxon>
        <taxon>Rubioideae</taxon>
        <taxon>Spermacoceae</taxon>
        <taxon>Hedyotis-Oldenlandia complex</taxon>
        <taxon>Oldenlandia</taxon>
    </lineage>
</organism>
<name>A0AAV1E3U4_OLDCO</name>
<protein>
    <submittedName>
        <fullName evidence="1">OLC1v1014246C1</fullName>
    </submittedName>
</protein>
<accession>A0AAV1E3U4</accession>
<dbReference type="EMBL" id="OX459124">
    <property type="protein sequence ID" value="CAI9113613.1"/>
    <property type="molecule type" value="Genomic_DNA"/>
</dbReference>
<proteinExistence type="predicted"/>